<feature type="transmembrane region" description="Helical" evidence="6">
    <location>
        <begin position="242"/>
        <end position="266"/>
    </location>
</feature>
<evidence type="ECO:0000259" key="7">
    <source>
        <dbReference type="Pfam" id="PF02308"/>
    </source>
</evidence>
<evidence type="ECO:0000256" key="3">
    <source>
        <dbReference type="ARBA" id="ARBA00022692"/>
    </source>
</evidence>
<keyword evidence="10" id="KW-1185">Reference proteome</keyword>
<dbReference type="Proteomes" id="UP001430377">
    <property type="component" value="Unassembled WGS sequence"/>
</dbReference>
<feature type="transmembrane region" description="Helical" evidence="6">
    <location>
        <begin position="335"/>
        <end position="357"/>
    </location>
</feature>
<keyword evidence="5 6" id="KW-0472">Membrane</keyword>
<dbReference type="RefSeq" id="WP_220620513.1">
    <property type="nucleotide sequence ID" value="NZ_RKLR01000017.1"/>
</dbReference>
<evidence type="ECO:0000256" key="1">
    <source>
        <dbReference type="ARBA" id="ARBA00004651"/>
    </source>
</evidence>
<dbReference type="InterPro" id="IPR003416">
    <property type="entry name" value="MgtC/SapB/SrpB/YhiD_fam"/>
</dbReference>
<feature type="transmembrane region" description="Helical" evidence="6">
    <location>
        <begin position="12"/>
        <end position="29"/>
    </location>
</feature>
<dbReference type="AlphaFoldDB" id="A0AAW4PYT0"/>
<feature type="transmembrane region" description="Helical" evidence="6">
    <location>
        <begin position="183"/>
        <end position="201"/>
    </location>
</feature>
<evidence type="ECO:0000313" key="10">
    <source>
        <dbReference type="Proteomes" id="UP001430377"/>
    </source>
</evidence>
<evidence type="ECO:0000313" key="9">
    <source>
        <dbReference type="EMBL" id="MBX0325650.1"/>
    </source>
</evidence>
<feature type="transmembrane region" description="Helical" evidence="6">
    <location>
        <begin position="273"/>
        <end position="290"/>
    </location>
</feature>
<comment type="subcellular location">
    <subcellularLocation>
        <location evidence="1">Cell membrane</location>
        <topology evidence="1">Multi-pass membrane protein</topology>
    </subcellularLocation>
</comment>
<dbReference type="Pfam" id="PF13194">
    <property type="entry name" value="DUF4010"/>
    <property type="match status" value="1"/>
</dbReference>
<dbReference type="InterPro" id="IPR025105">
    <property type="entry name" value="DUF4010"/>
</dbReference>
<evidence type="ECO:0000256" key="4">
    <source>
        <dbReference type="ARBA" id="ARBA00022989"/>
    </source>
</evidence>
<feature type="transmembrane region" description="Helical" evidence="6">
    <location>
        <begin position="62"/>
        <end position="82"/>
    </location>
</feature>
<dbReference type="Pfam" id="PF02308">
    <property type="entry name" value="MgtC"/>
    <property type="match status" value="1"/>
</dbReference>
<evidence type="ECO:0000256" key="6">
    <source>
        <dbReference type="SAM" id="Phobius"/>
    </source>
</evidence>
<name>A0AAW4PYT0_9EURY</name>
<evidence type="ECO:0000259" key="8">
    <source>
        <dbReference type="Pfam" id="PF13194"/>
    </source>
</evidence>
<protein>
    <submittedName>
        <fullName evidence="9">MgtC/SapB family protein</fullName>
    </submittedName>
</protein>
<feature type="transmembrane region" description="Helical" evidence="6">
    <location>
        <begin position="208"/>
        <end position="230"/>
    </location>
</feature>
<dbReference type="InterPro" id="IPR049177">
    <property type="entry name" value="MgtC_SapB_SrpB_YhiD_N"/>
</dbReference>
<dbReference type="PANTHER" id="PTHR39084:SF1">
    <property type="entry name" value="DUF4010 DOMAIN-CONTAINING PROTEIN"/>
    <property type="match status" value="1"/>
</dbReference>
<dbReference type="PANTHER" id="PTHR39084">
    <property type="entry name" value="MEMBRANE PROTEIN-RELATED"/>
    <property type="match status" value="1"/>
</dbReference>
<feature type="domain" description="DUF4010" evidence="8">
    <location>
        <begin position="189"/>
        <end position="392"/>
    </location>
</feature>
<feature type="transmembrane region" description="Helical" evidence="6">
    <location>
        <begin position="151"/>
        <end position="168"/>
    </location>
</feature>
<evidence type="ECO:0000256" key="5">
    <source>
        <dbReference type="ARBA" id="ARBA00023136"/>
    </source>
</evidence>
<dbReference type="PRINTS" id="PR01837">
    <property type="entry name" value="MGTCSAPBPROT"/>
</dbReference>
<dbReference type="GO" id="GO:0005886">
    <property type="term" value="C:plasma membrane"/>
    <property type="evidence" value="ECO:0007669"/>
    <property type="project" value="UniProtKB-SubCell"/>
</dbReference>
<proteinExistence type="predicted"/>
<keyword evidence="2" id="KW-1003">Cell membrane</keyword>
<feature type="transmembrane region" description="Helical" evidence="6">
    <location>
        <begin position="94"/>
        <end position="114"/>
    </location>
</feature>
<feature type="transmembrane region" description="Helical" evidence="6">
    <location>
        <begin position="120"/>
        <end position="139"/>
    </location>
</feature>
<keyword evidence="3 6" id="KW-0812">Transmembrane</keyword>
<organism evidence="9 10">
    <name type="scientific">Haloarcula rubra</name>
    <dbReference type="NCBI Taxonomy" id="2487747"/>
    <lineage>
        <taxon>Archaea</taxon>
        <taxon>Methanobacteriati</taxon>
        <taxon>Methanobacteriota</taxon>
        <taxon>Stenosarchaea group</taxon>
        <taxon>Halobacteria</taxon>
        <taxon>Halobacteriales</taxon>
        <taxon>Haloarculaceae</taxon>
        <taxon>Haloarcula</taxon>
    </lineage>
</organism>
<comment type="caution">
    <text evidence="9">The sequence shown here is derived from an EMBL/GenBank/DDBJ whole genome shotgun (WGS) entry which is preliminary data.</text>
</comment>
<keyword evidence="4 6" id="KW-1133">Transmembrane helix</keyword>
<feature type="transmembrane region" description="Helical" evidence="6">
    <location>
        <begin position="310"/>
        <end position="328"/>
    </location>
</feature>
<evidence type="ECO:0000256" key="2">
    <source>
        <dbReference type="ARBA" id="ARBA00022475"/>
    </source>
</evidence>
<accession>A0AAW4PYT0</accession>
<dbReference type="EMBL" id="RKLR01000017">
    <property type="protein sequence ID" value="MBX0325650.1"/>
    <property type="molecule type" value="Genomic_DNA"/>
</dbReference>
<gene>
    <name evidence="9" type="ORF">EGH21_21760</name>
</gene>
<reference evidence="9 10" key="1">
    <citation type="submission" date="2021-06" db="EMBL/GenBank/DDBJ databases">
        <title>Halomicroarcula sp. a new haloarchaeum isolated from saline soil.</title>
        <authorList>
            <person name="Duran-Viseras A."/>
            <person name="Sanchez-Porro C."/>
            <person name="Ventosa A."/>
        </authorList>
    </citation>
    <scope>NUCLEOTIDE SEQUENCE [LARGE SCALE GENOMIC DNA]</scope>
    <source>
        <strain evidence="9 10">F13</strain>
    </source>
</reference>
<sequence length="422" mass="43444">MVVGIEGLTLDTEIVNLFIAGLLGMLLGLEREWSNKSAGIRTFTLTSLIGAAAMSLNDGVLLALGGVLVLIQGGLLGVRGLVSQFNKSINDPELGLSLTTSTSLLLAYAVGILVGAEHVLIGAIIGITSSFLLVLRGELHGFANQLSREEVRSAGEFAIIAFVVYPLLPGGTYGPWDAIDPKLVWMLVIAVSGIGFVNYTVMQRYGSMGIAVTGFFGGLVNSTAVIGEIAGRAKNNVGITRLAVGTILIADAAMAIRNLAIIVVFVPESAISVGLPLGLIAISGVALALYDGDWEGELDVDFDSPFSSTSALKFGLLFLGVLILTAGAQRLFGTTGFLITSFLSGIVSSGTTTTTAVSLAANGQITPAVAAHGVLAGTLSSILVKIGFAASINRSLLKPVVRKSAYLSLIGIAGVIISVQLI</sequence>
<feature type="transmembrane region" description="Helical" evidence="6">
    <location>
        <begin position="369"/>
        <end position="392"/>
    </location>
</feature>
<feature type="transmembrane region" description="Helical" evidence="6">
    <location>
        <begin position="404"/>
        <end position="421"/>
    </location>
</feature>
<feature type="domain" description="MgtC/SapB/SrpB/YhiD N-terminal" evidence="7">
    <location>
        <begin position="17"/>
        <end position="141"/>
    </location>
</feature>